<sequence length="98" mass="11078">MIALALEHWGSYPARWIGHCGSVAWPPRSPDLNPRDFFFWGCEQDCIYSWTEGSQECYSWTESAQTNVLVGLALEQVSVKKSMYGNRRNTRASPGSFG</sequence>
<dbReference type="PANTHER" id="PTHR47326">
    <property type="entry name" value="TRANSPOSABLE ELEMENT TC3 TRANSPOSASE-LIKE PROTEIN"/>
    <property type="match status" value="1"/>
</dbReference>
<gene>
    <name evidence="1" type="ORF">AVEN_213559_1</name>
</gene>
<proteinExistence type="predicted"/>
<reference evidence="1 2" key="1">
    <citation type="journal article" date="2019" name="Sci. Rep.">
        <title>Orb-weaving spider Araneus ventricosus genome elucidates the spidroin gene catalogue.</title>
        <authorList>
            <person name="Kono N."/>
            <person name="Nakamura H."/>
            <person name="Ohtoshi R."/>
            <person name="Moran D.A.P."/>
            <person name="Shinohara A."/>
            <person name="Yoshida Y."/>
            <person name="Fujiwara M."/>
            <person name="Mori M."/>
            <person name="Tomita M."/>
            <person name="Arakawa K."/>
        </authorList>
    </citation>
    <scope>NUCLEOTIDE SEQUENCE [LARGE SCALE GENOMIC DNA]</scope>
</reference>
<comment type="caution">
    <text evidence="1">The sequence shown here is derived from an EMBL/GenBank/DDBJ whole genome shotgun (WGS) entry which is preliminary data.</text>
</comment>
<accession>A0A4Y2JKN6</accession>
<dbReference type="Proteomes" id="UP000499080">
    <property type="component" value="Unassembled WGS sequence"/>
</dbReference>
<protein>
    <submittedName>
        <fullName evidence="1">Uncharacterized protein</fullName>
    </submittedName>
</protein>
<dbReference type="EMBL" id="BGPR01003640">
    <property type="protein sequence ID" value="GBM90640.1"/>
    <property type="molecule type" value="Genomic_DNA"/>
</dbReference>
<dbReference type="AlphaFoldDB" id="A0A4Y2JKN6"/>
<dbReference type="GO" id="GO:0003676">
    <property type="term" value="F:nucleic acid binding"/>
    <property type="evidence" value="ECO:0007669"/>
    <property type="project" value="InterPro"/>
</dbReference>
<name>A0A4Y2JKN6_ARAVE</name>
<dbReference type="OrthoDB" id="7902892at2759"/>
<keyword evidence="2" id="KW-1185">Reference proteome</keyword>
<evidence type="ECO:0000313" key="2">
    <source>
        <dbReference type="Proteomes" id="UP000499080"/>
    </source>
</evidence>
<organism evidence="1 2">
    <name type="scientific">Araneus ventricosus</name>
    <name type="common">Orbweaver spider</name>
    <name type="synonym">Epeira ventricosa</name>
    <dbReference type="NCBI Taxonomy" id="182803"/>
    <lineage>
        <taxon>Eukaryota</taxon>
        <taxon>Metazoa</taxon>
        <taxon>Ecdysozoa</taxon>
        <taxon>Arthropoda</taxon>
        <taxon>Chelicerata</taxon>
        <taxon>Arachnida</taxon>
        <taxon>Araneae</taxon>
        <taxon>Araneomorphae</taxon>
        <taxon>Entelegynae</taxon>
        <taxon>Araneoidea</taxon>
        <taxon>Araneidae</taxon>
        <taxon>Araneus</taxon>
    </lineage>
</organism>
<dbReference type="InterPro" id="IPR036397">
    <property type="entry name" value="RNaseH_sf"/>
</dbReference>
<evidence type="ECO:0000313" key="1">
    <source>
        <dbReference type="EMBL" id="GBM90640.1"/>
    </source>
</evidence>
<dbReference type="Gene3D" id="3.30.420.10">
    <property type="entry name" value="Ribonuclease H-like superfamily/Ribonuclease H"/>
    <property type="match status" value="1"/>
</dbReference>
<dbReference type="PANTHER" id="PTHR47326:SF1">
    <property type="entry name" value="HTH PSQ-TYPE DOMAIN-CONTAINING PROTEIN"/>
    <property type="match status" value="1"/>
</dbReference>